<keyword evidence="3" id="KW-1185">Reference proteome</keyword>
<keyword evidence="1" id="KW-1133">Transmembrane helix</keyword>
<reference evidence="2 3" key="1">
    <citation type="journal article" date="2023" name="G3 (Bethesda)">
        <title>A chromosome-length genome assembly and annotation of blackberry (Rubus argutus, cv. 'Hillquist').</title>
        <authorList>
            <person name="Bruna T."/>
            <person name="Aryal R."/>
            <person name="Dudchenko O."/>
            <person name="Sargent D.J."/>
            <person name="Mead D."/>
            <person name="Buti M."/>
            <person name="Cavallini A."/>
            <person name="Hytonen T."/>
            <person name="Andres J."/>
            <person name="Pham M."/>
            <person name="Weisz D."/>
            <person name="Mascagni F."/>
            <person name="Usai G."/>
            <person name="Natali L."/>
            <person name="Bassil N."/>
            <person name="Fernandez G.E."/>
            <person name="Lomsadze A."/>
            <person name="Armour M."/>
            <person name="Olukolu B."/>
            <person name="Poorten T."/>
            <person name="Britton C."/>
            <person name="Davik J."/>
            <person name="Ashrafi H."/>
            <person name="Aiden E.L."/>
            <person name="Borodovsky M."/>
            <person name="Worthington M."/>
        </authorList>
    </citation>
    <scope>NUCLEOTIDE SEQUENCE [LARGE SCALE GENOMIC DNA]</scope>
    <source>
        <strain evidence="2">PI 553951</strain>
    </source>
</reference>
<sequence length="83" mass="9447">MPYDASEKSNLPIVAAVMAVGSAGFLFYHASAAKRREKEAYRREKLSMKQQELDMKREQHELFKGINKSVSAAIYDIKNHMNA</sequence>
<organism evidence="2 3">
    <name type="scientific">Rubus argutus</name>
    <name type="common">Southern blackberry</name>
    <dbReference type="NCBI Taxonomy" id="59490"/>
    <lineage>
        <taxon>Eukaryota</taxon>
        <taxon>Viridiplantae</taxon>
        <taxon>Streptophyta</taxon>
        <taxon>Embryophyta</taxon>
        <taxon>Tracheophyta</taxon>
        <taxon>Spermatophyta</taxon>
        <taxon>Magnoliopsida</taxon>
        <taxon>eudicotyledons</taxon>
        <taxon>Gunneridae</taxon>
        <taxon>Pentapetalae</taxon>
        <taxon>rosids</taxon>
        <taxon>fabids</taxon>
        <taxon>Rosales</taxon>
        <taxon>Rosaceae</taxon>
        <taxon>Rosoideae</taxon>
        <taxon>Rosoideae incertae sedis</taxon>
        <taxon>Rubus</taxon>
    </lineage>
</organism>
<feature type="transmembrane region" description="Helical" evidence="1">
    <location>
        <begin position="12"/>
        <end position="33"/>
    </location>
</feature>
<dbReference type="EMBL" id="JBEDUW010000007">
    <property type="protein sequence ID" value="KAK9910661.1"/>
    <property type="molecule type" value="Genomic_DNA"/>
</dbReference>
<evidence type="ECO:0000313" key="3">
    <source>
        <dbReference type="Proteomes" id="UP001457282"/>
    </source>
</evidence>
<comment type="caution">
    <text evidence="2">The sequence shown here is derived from an EMBL/GenBank/DDBJ whole genome shotgun (WGS) entry which is preliminary data.</text>
</comment>
<gene>
    <name evidence="2" type="ORF">M0R45_034615</name>
</gene>
<proteinExistence type="predicted"/>
<protein>
    <submittedName>
        <fullName evidence="2">Uncharacterized protein</fullName>
    </submittedName>
</protein>
<keyword evidence="1" id="KW-0472">Membrane</keyword>
<name>A0AAW1VUC0_RUBAR</name>
<dbReference type="AlphaFoldDB" id="A0AAW1VUC0"/>
<evidence type="ECO:0000256" key="1">
    <source>
        <dbReference type="SAM" id="Phobius"/>
    </source>
</evidence>
<dbReference type="Proteomes" id="UP001457282">
    <property type="component" value="Unassembled WGS sequence"/>
</dbReference>
<accession>A0AAW1VUC0</accession>
<evidence type="ECO:0000313" key="2">
    <source>
        <dbReference type="EMBL" id="KAK9910661.1"/>
    </source>
</evidence>
<keyword evidence="1" id="KW-0812">Transmembrane</keyword>